<dbReference type="NCBIfam" id="NF033411">
    <property type="entry name" value="small_mem_YnhF"/>
    <property type="match status" value="1"/>
</dbReference>
<protein>
    <submittedName>
        <fullName evidence="2">YnhF family membrane protein</fullName>
    </submittedName>
</protein>
<keyword evidence="3" id="KW-1185">Reference proteome</keyword>
<evidence type="ECO:0000313" key="3">
    <source>
        <dbReference type="Proteomes" id="UP000240481"/>
    </source>
</evidence>
<dbReference type="InterPro" id="IPR047743">
    <property type="entry name" value="YnhF-like"/>
</dbReference>
<organism evidence="2 3">
    <name type="scientific">Photobacterium swingsii</name>
    <dbReference type="NCBI Taxonomy" id="680026"/>
    <lineage>
        <taxon>Bacteria</taxon>
        <taxon>Pseudomonadati</taxon>
        <taxon>Pseudomonadota</taxon>
        <taxon>Gammaproteobacteria</taxon>
        <taxon>Vibrionales</taxon>
        <taxon>Vibrionaceae</taxon>
        <taxon>Photobacterium</taxon>
    </lineage>
</organism>
<proteinExistence type="predicted"/>
<keyword evidence="1" id="KW-1133">Transmembrane helix</keyword>
<evidence type="ECO:0000256" key="1">
    <source>
        <dbReference type="SAM" id="Phobius"/>
    </source>
</evidence>
<keyword evidence="1" id="KW-0472">Membrane</keyword>
<sequence length="29" mass="3078">MDTDLKLALFAVVAALGMIMTFSFISVTA</sequence>
<dbReference type="EMBL" id="PYLZ01000002">
    <property type="protein sequence ID" value="PSW25868.1"/>
    <property type="molecule type" value="Genomic_DNA"/>
</dbReference>
<reference evidence="2 3" key="1">
    <citation type="submission" date="2018-01" db="EMBL/GenBank/DDBJ databases">
        <title>Whole genome sequencing of Histamine producing bacteria.</title>
        <authorList>
            <person name="Butler K."/>
        </authorList>
    </citation>
    <scope>NUCLEOTIDE SEQUENCE [LARGE SCALE GENOMIC DNA]</scope>
    <source>
        <strain evidence="2 3">DSM 24669</strain>
    </source>
</reference>
<dbReference type="Proteomes" id="UP000240481">
    <property type="component" value="Unassembled WGS sequence"/>
</dbReference>
<gene>
    <name evidence="2" type="primary">ynhF</name>
    <name evidence="2" type="ORF">C9I94_04675</name>
</gene>
<evidence type="ECO:0000313" key="2">
    <source>
        <dbReference type="EMBL" id="PSW25868.1"/>
    </source>
</evidence>
<feature type="transmembrane region" description="Helical" evidence="1">
    <location>
        <begin position="7"/>
        <end position="27"/>
    </location>
</feature>
<dbReference type="RefSeq" id="WP_107302475.1">
    <property type="nucleotide sequence ID" value="NZ_AP024852.1"/>
</dbReference>
<comment type="caution">
    <text evidence="2">The sequence shown here is derived from an EMBL/GenBank/DDBJ whole genome shotgun (WGS) entry which is preliminary data.</text>
</comment>
<dbReference type="AlphaFoldDB" id="A0A2T3PAB8"/>
<keyword evidence="1" id="KW-0812">Transmembrane</keyword>
<name>A0A2T3PAB8_9GAMM</name>
<accession>A0A2T3PAB8</accession>